<dbReference type="Gene3D" id="1.20.140.40">
    <property type="entry name" value="Invertase/pectin methylesterase inhibitor family protein"/>
    <property type="match status" value="1"/>
</dbReference>
<evidence type="ECO:0000313" key="6">
    <source>
        <dbReference type="Proteomes" id="UP000027120"/>
    </source>
</evidence>
<dbReference type="PANTHER" id="PTHR31080:SF87">
    <property type="entry name" value="PECTINESTERASE INHIBITOR 7"/>
    <property type="match status" value="1"/>
</dbReference>
<dbReference type="PANTHER" id="PTHR31080">
    <property type="entry name" value="PECTINESTERASE INHIBITOR-LIKE"/>
    <property type="match status" value="1"/>
</dbReference>
<dbReference type="GO" id="GO:0004857">
    <property type="term" value="F:enzyme inhibitor activity"/>
    <property type="evidence" value="ECO:0000318"/>
    <property type="project" value="GO_Central"/>
</dbReference>
<keyword evidence="1 3" id="KW-0732">Signal</keyword>
<dbReference type="InterPro" id="IPR051955">
    <property type="entry name" value="PME_Inhibitor"/>
</dbReference>
<feature type="chain" id="PRO_5001635260" description="Pectinesterase inhibitor domain-containing protein" evidence="3">
    <location>
        <begin position="24"/>
        <end position="175"/>
    </location>
</feature>
<feature type="signal peptide" evidence="3">
    <location>
        <begin position="1"/>
        <end position="23"/>
    </location>
</feature>
<dbReference type="InterPro" id="IPR006501">
    <property type="entry name" value="Pectinesterase_inhib_dom"/>
</dbReference>
<name>A0A067D340_CITSI</name>
<dbReference type="SMART" id="SM00856">
    <property type="entry name" value="PMEI"/>
    <property type="match status" value="1"/>
</dbReference>
<dbReference type="EMBL" id="KK791603">
    <property type="protein sequence ID" value="KDO37173.1"/>
    <property type="molecule type" value="Genomic_DNA"/>
</dbReference>
<feature type="domain" description="Pectinesterase inhibitor" evidence="4">
    <location>
        <begin position="35"/>
        <end position="167"/>
    </location>
</feature>
<dbReference type="Pfam" id="PF04043">
    <property type="entry name" value="PMEI"/>
    <property type="match status" value="1"/>
</dbReference>
<comment type="similarity">
    <text evidence="2">Belongs to the PMEI family.</text>
</comment>
<dbReference type="STRING" id="2711.A0A067D340"/>
<evidence type="ECO:0000256" key="1">
    <source>
        <dbReference type="ARBA" id="ARBA00022729"/>
    </source>
</evidence>
<dbReference type="InterPro" id="IPR035513">
    <property type="entry name" value="Invertase/methylesterase_inhib"/>
</dbReference>
<dbReference type="SMR" id="A0A067D340"/>
<evidence type="ECO:0000256" key="2">
    <source>
        <dbReference type="ARBA" id="ARBA00038471"/>
    </source>
</evidence>
<gene>
    <name evidence="5" type="ORF">CISIN_1g046643mg</name>
</gene>
<dbReference type="NCBIfam" id="TIGR01614">
    <property type="entry name" value="PME_inhib"/>
    <property type="match status" value="1"/>
</dbReference>
<dbReference type="Proteomes" id="UP000027120">
    <property type="component" value="Unassembled WGS sequence"/>
</dbReference>
<organism evidence="5 6">
    <name type="scientific">Citrus sinensis</name>
    <name type="common">Sweet orange</name>
    <name type="synonym">Citrus aurantium var. sinensis</name>
    <dbReference type="NCBI Taxonomy" id="2711"/>
    <lineage>
        <taxon>Eukaryota</taxon>
        <taxon>Viridiplantae</taxon>
        <taxon>Streptophyta</taxon>
        <taxon>Embryophyta</taxon>
        <taxon>Tracheophyta</taxon>
        <taxon>Spermatophyta</taxon>
        <taxon>Magnoliopsida</taxon>
        <taxon>eudicotyledons</taxon>
        <taxon>Gunneridae</taxon>
        <taxon>Pentapetalae</taxon>
        <taxon>rosids</taxon>
        <taxon>malvids</taxon>
        <taxon>Sapindales</taxon>
        <taxon>Rutaceae</taxon>
        <taxon>Aurantioideae</taxon>
        <taxon>Citrus</taxon>
    </lineage>
</organism>
<evidence type="ECO:0000259" key="4">
    <source>
        <dbReference type="SMART" id="SM00856"/>
    </source>
</evidence>
<accession>A0A067D340</accession>
<proteinExistence type="inferred from homology"/>
<dbReference type="GO" id="GO:0009827">
    <property type="term" value="P:plant-type cell wall modification"/>
    <property type="evidence" value="ECO:0000318"/>
    <property type="project" value="GO_Central"/>
</dbReference>
<sequence>MARTSSSVLLLLVLYITCTAILASRHSTVKTSCNNDTSFVETSCKSTTYPTVCVQYLLPYAIKIQRSPKKVALVALSRSVVNVHSCQNRKKLKNLKPIEYEAIADCLVVLSDSEELRIRFRSWSTWVNVVTWVSAAFTNEDIGLDVKDSIRAKVVTVDKITSNALALVEKFAKTH</sequence>
<dbReference type="AlphaFoldDB" id="A0A067D340"/>
<protein>
    <recommendedName>
        <fullName evidence="4">Pectinesterase inhibitor domain-containing protein</fullName>
    </recommendedName>
</protein>
<dbReference type="CDD" id="cd15798">
    <property type="entry name" value="PMEI-like_3"/>
    <property type="match status" value="1"/>
</dbReference>
<evidence type="ECO:0000313" key="5">
    <source>
        <dbReference type="EMBL" id="KDO37173.1"/>
    </source>
</evidence>
<evidence type="ECO:0000256" key="3">
    <source>
        <dbReference type="SAM" id="SignalP"/>
    </source>
</evidence>
<dbReference type="SUPFAM" id="SSF101148">
    <property type="entry name" value="Plant invertase/pectin methylesterase inhibitor"/>
    <property type="match status" value="1"/>
</dbReference>
<keyword evidence="6" id="KW-1185">Reference proteome</keyword>
<reference evidence="5 6" key="1">
    <citation type="submission" date="2014-04" db="EMBL/GenBank/DDBJ databases">
        <authorList>
            <consortium name="International Citrus Genome Consortium"/>
            <person name="Gmitter F."/>
            <person name="Chen C."/>
            <person name="Farmerie W."/>
            <person name="Harkins T."/>
            <person name="Desany B."/>
            <person name="Mohiuddin M."/>
            <person name="Kodira C."/>
            <person name="Borodovsky M."/>
            <person name="Lomsadze A."/>
            <person name="Burns P."/>
            <person name="Jenkins J."/>
            <person name="Prochnik S."/>
            <person name="Shu S."/>
            <person name="Chapman J."/>
            <person name="Pitluck S."/>
            <person name="Schmutz J."/>
            <person name="Rokhsar D."/>
        </authorList>
    </citation>
    <scope>NUCLEOTIDE SEQUENCE</scope>
</reference>
<dbReference type="GO" id="GO:0009505">
    <property type="term" value="C:plant-type cell wall"/>
    <property type="evidence" value="ECO:0000318"/>
    <property type="project" value="GO_Central"/>
</dbReference>